<dbReference type="GO" id="GO:0032544">
    <property type="term" value="P:plastid translation"/>
    <property type="evidence" value="ECO:0007669"/>
    <property type="project" value="TreeGrafter"/>
</dbReference>
<keyword evidence="3" id="KW-1185">Reference proteome</keyword>
<protein>
    <submittedName>
        <fullName evidence="2">50S ribosomal protein 5 alpha, chloroplastic</fullName>
    </submittedName>
</protein>
<reference evidence="2" key="2">
    <citation type="submission" date="2023-04" db="EMBL/GenBank/DDBJ databases">
        <authorList>
            <person name="Bruccoleri R.E."/>
            <person name="Oakeley E.J."/>
            <person name="Faust A.-M."/>
            <person name="Dessus-Babus S."/>
            <person name="Altorfer M."/>
            <person name="Burckhardt D."/>
            <person name="Oertli M."/>
            <person name="Naumann U."/>
            <person name="Petersen F."/>
            <person name="Wong J."/>
        </authorList>
    </citation>
    <scope>NUCLEOTIDE SEQUENCE</scope>
    <source>
        <strain evidence="2">GSM-AAB239-AS_SAM_17_03QT</strain>
        <tissue evidence="2">Leaf</tissue>
    </source>
</reference>
<keyword evidence="2" id="KW-0687">Ribonucleoprotein</keyword>
<dbReference type="CDD" id="cd23709">
    <property type="entry name" value="Psrp5_CTD"/>
    <property type="match status" value="1"/>
</dbReference>
<dbReference type="PANTHER" id="PTHR34678:SF1">
    <property type="entry name" value="LARGE RIBOSOMAL SUBUNIT PROTEIN CL37"/>
    <property type="match status" value="1"/>
</dbReference>
<keyword evidence="2" id="KW-0689">Ribosomal protein</keyword>
<proteinExistence type="predicted"/>
<feature type="region of interest" description="Disordered" evidence="1">
    <location>
        <begin position="137"/>
        <end position="162"/>
    </location>
</feature>
<dbReference type="EMBL" id="JANAVB010042020">
    <property type="protein sequence ID" value="KAJ6795015.1"/>
    <property type="molecule type" value="Genomic_DNA"/>
</dbReference>
<dbReference type="GO" id="GO:0009535">
    <property type="term" value="C:chloroplast thylakoid membrane"/>
    <property type="evidence" value="ECO:0007669"/>
    <property type="project" value="TreeGrafter"/>
</dbReference>
<accession>A0AAX6DTK9</accession>
<evidence type="ECO:0000313" key="3">
    <source>
        <dbReference type="Proteomes" id="UP001140949"/>
    </source>
</evidence>
<dbReference type="InterPro" id="IPR040307">
    <property type="entry name" value="Ribosomal_cL37"/>
</dbReference>
<comment type="caution">
    <text evidence="2">The sequence shown here is derived from an EMBL/GenBank/DDBJ whole genome shotgun (WGS) entry which is preliminary data.</text>
</comment>
<evidence type="ECO:0000313" key="2">
    <source>
        <dbReference type="EMBL" id="KAJ6795015.1"/>
    </source>
</evidence>
<sequence>MALLLLPSLSFPPSSLTNPSLSSSSSSPPPLSIPIAAAAAAAAAPSWKIQQRSLILHSFHGVRIPTPAHAFGGRRSMIVRASAEIDGSESDPLPPSQAPEGEAVVPVENLPLESKKQLMMEQKLRMKLAKKIRLRRKRLVRKRRMRKKGRWPPSKMKKNKNV</sequence>
<dbReference type="PANTHER" id="PTHR34678">
    <property type="entry name" value="50S RIBOSOMAL PROTEIN 5, CHLOROPLASTIC"/>
    <property type="match status" value="1"/>
</dbReference>
<dbReference type="GO" id="GO:0005840">
    <property type="term" value="C:ribosome"/>
    <property type="evidence" value="ECO:0007669"/>
    <property type="project" value="UniProtKB-KW"/>
</dbReference>
<reference evidence="2" key="1">
    <citation type="journal article" date="2023" name="GigaByte">
        <title>Genome assembly of the bearded iris, Iris pallida Lam.</title>
        <authorList>
            <person name="Bruccoleri R.E."/>
            <person name="Oakeley E.J."/>
            <person name="Faust A.M.E."/>
            <person name="Altorfer M."/>
            <person name="Dessus-Babus S."/>
            <person name="Burckhardt D."/>
            <person name="Oertli M."/>
            <person name="Naumann U."/>
            <person name="Petersen F."/>
            <person name="Wong J."/>
        </authorList>
    </citation>
    <scope>NUCLEOTIDE SEQUENCE</scope>
    <source>
        <strain evidence="2">GSM-AAB239-AS_SAM_17_03QT</strain>
    </source>
</reference>
<gene>
    <name evidence="2" type="ORF">M6B38_228905</name>
</gene>
<evidence type="ECO:0000256" key="1">
    <source>
        <dbReference type="SAM" id="MobiDB-lite"/>
    </source>
</evidence>
<name>A0AAX6DTK9_IRIPA</name>
<dbReference type="Proteomes" id="UP001140949">
    <property type="component" value="Unassembled WGS sequence"/>
</dbReference>
<organism evidence="2 3">
    <name type="scientific">Iris pallida</name>
    <name type="common">Sweet iris</name>
    <dbReference type="NCBI Taxonomy" id="29817"/>
    <lineage>
        <taxon>Eukaryota</taxon>
        <taxon>Viridiplantae</taxon>
        <taxon>Streptophyta</taxon>
        <taxon>Embryophyta</taxon>
        <taxon>Tracheophyta</taxon>
        <taxon>Spermatophyta</taxon>
        <taxon>Magnoliopsida</taxon>
        <taxon>Liliopsida</taxon>
        <taxon>Asparagales</taxon>
        <taxon>Iridaceae</taxon>
        <taxon>Iridoideae</taxon>
        <taxon>Irideae</taxon>
        <taxon>Iris</taxon>
    </lineage>
</organism>
<dbReference type="AlphaFoldDB" id="A0AAX6DTK9"/>